<dbReference type="SUPFAM" id="SSF46689">
    <property type="entry name" value="Homeodomain-like"/>
    <property type="match status" value="1"/>
</dbReference>
<evidence type="ECO:0000256" key="2">
    <source>
        <dbReference type="ARBA" id="ARBA00018672"/>
    </source>
</evidence>
<dbReference type="PROSITE" id="PS00041">
    <property type="entry name" value="HTH_ARAC_FAMILY_1"/>
    <property type="match status" value="1"/>
</dbReference>
<reference evidence="13" key="1">
    <citation type="journal article" date="2019" name="Lett. Appl. Microbiol.">
        <title>A case of 'blown pack' spoilage of vacuum-packaged pork likely associated with Clostridium estertheticum in Canada.</title>
        <authorList>
            <person name="Zhang P."/>
            <person name="Ward P."/>
            <person name="McMullen L.M."/>
            <person name="Yang X."/>
        </authorList>
    </citation>
    <scope>NUCLEOTIDE SEQUENCE [LARGE SCALE GENOMIC DNA]</scope>
    <source>
        <strain evidence="13">MA19</strain>
    </source>
</reference>
<evidence type="ECO:0000256" key="6">
    <source>
        <dbReference type="ARBA" id="ARBA00023015"/>
    </source>
</evidence>
<evidence type="ECO:0000259" key="11">
    <source>
        <dbReference type="PROSITE" id="PS01124"/>
    </source>
</evidence>
<dbReference type="SMART" id="SM00448">
    <property type="entry name" value="REC"/>
    <property type="match status" value="1"/>
</dbReference>
<keyword evidence="5" id="KW-0902">Two-component regulatory system</keyword>
<dbReference type="PROSITE" id="PS50110">
    <property type="entry name" value="RESPONSE_REGULATORY"/>
    <property type="match status" value="1"/>
</dbReference>
<keyword evidence="7" id="KW-0238">DNA-binding</keyword>
<dbReference type="Pfam" id="PF00072">
    <property type="entry name" value="Response_reg"/>
    <property type="match status" value="1"/>
</dbReference>
<sequence>MGGIYLMFKVLLADDEPAVIQLLENLVDWETLGYTICGTASNGEDALEILKQSNPHLAIIDIHMPRINGLQLLHQASEILYLRTKFIILSAYNDFEYAKTAMRYGVNDYILKPIDDDELIPALKKVRNQIDNEIGTLESKANKMKFVASNYINRIIKDEISEEFIERCKRILRLDDNSSFRCALVEINQFEKWMNDLSNIEIQKKRLSVRKVIEDGVESNHVPNIFDDDIHRFGIIISHDMVMREEQYLENLKMEVWKNCHCSVSVSLSEEAKGIGNIGKLYRQSLIALQYRLFQMDGGVLYYERFKNTPLNYNFYESNPEELLEDIKCNNISGINDKLNKVFGEFYKKKCAPEVIESYIKNIEFEMVKHIQDHNGNVDELITKLKSISTSIGKTPVDSLRDDFYKLLLDTSDYYKSISSRSSKDIIVEIKDFVHQNYQKDLKLQQVAKTYFVNPVYIGQVFTKTVGMHFNEYLHSIRIAEAKKLIRRTDMKISGIASMVGYSDSEYFANKFKAITGYLPSYYRKNSIM</sequence>
<keyword evidence="6" id="KW-0805">Transcription regulation</keyword>
<dbReference type="GO" id="GO:0003700">
    <property type="term" value="F:DNA-binding transcription factor activity"/>
    <property type="evidence" value="ECO:0007669"/>
    <property type="project" value="InterPro"/>
</dbReference>
<feature type="modified residue" description="4-aspartylphosphate" evidence="10">
    <location>
        <position position="61"/>
    </location>
</feature>
<keyword evidence="4 10" id="KW-0597">Phosphoprotein</keyword>
<evidence type="ECO:0000256" key="5">
    <source>
        <dbReference type="ARBA" id="ARBA00023012"/>
    </source>
</evidence>
<dbReference type="PROSITE" id="PS01124">
    <property type="entry name" value="HTH_ARAC_FAMILY_2"/>
    <property type="match status" value="1"/>
</dbReference>
<dbReference type="PANTHER" id="PTHR42713">
    <property type="entry name" value="HISTIDINE KINASE-RELATED"/>
    <property type="match status" value="1"/>
</dbReference>
<dbReference type="Proteomes" id="UP000342249">
    <property type="component" value="Unassembled WGS sequence"/>
</dbReference>
<evidence type="ECO:0000256" key="10">
    <source>
        <dbReference type="PROSITE-ProRule" id="PRU00169"/>
    </source>
</evidence>
<dbReference type="AlphaFoldDB" id="A0A5N7J098"/>
<proteinExistence type="predicted"/>
<evidence type="ECO:0000256" key="1">
    <source>
        <dbReference type="ARBA" id="ARBA00004496"/>
    </source>
</evidence>
<protein>
    <recommendedName>
        <fullName evidence="2">Stage 0 sporulation protein A homolog</fullName>
    </recommendedName>
</protein>
<evidence type="ECO:0000256" key="7">
    <source>
        <dbReference type="ARBA" id="ARBA00023125"/>
    </source>
</evidence>
<dbReference type="CDD" id="cd17536">
    <property type="entry name" value="REC_YesN-like"/>
    <property type="match status" value="1"/>
</dbReference>
<evidence type="ECO:0000256" key="3">
    <source>
        <dbReference type="ARBA" id="ARBA00022490"/>
    </source>
</evidence>
<gene>
    <name evidence="13" type="ORF">E4V82_08325</name>
</gene>
<dbReference type="InterPro" id="IPR051552">
    <property type="entry name" value="HptR"/>
</dbReference>
<accession>A0A5N7J098</accession>
<dbReference type="InterPro" id="IPR018060">
    <property type="entry name" value="HTH_AraC"/>
</dbReference>
<dbReference type="SUPFAM" id="SSF52172">
    <property type="entry name" value="CheY-like"/>
    <property type="match status" value="1"/>
</dbReference>
<comment type="subcellular location">
    <subcellularLocation>
        <location evidence="1">Cytoplasm</location>
    </subcellularLocation>
</comment>
<evidence type="ECO:0000256" key="9">
    <source>
        <dbReference type="ARBA" id="ARBA00024867"/>
    </source>
</evidence>
<dbReference type="InterPro" id="IPR018062">
    <property type="entry name" value="HTH_AraC-typ_CS"/>
</dbReference>
<dbReference type="PANTHER" id="PTHR42713:SF3">
    <property type="entry name" value="TRANSCRIPTIONAL REGULATORY PROTEIN HPTR"/>
    <property type="match status" value="1"/>
</dbReference>
<evidence type="ECO:0000313" key="13">
    <source>
        <dbReference type="EMBL" id="MPQ62118.1"/>
    </source>
</evidence>
<dbReference type="InterPro" id="IPR011006">
    <property type="entry name" value="CheY-like_superfamily"/>
</dbReference>
<keyword evidence="8" id="KW-0804">Transcription</keyword>
<evidence type="ECO:0000256" key="4">
    <source>
        <dbReference type="ARBA" id="ARBA00022553"/>
    </source>
</evidence>
<dbReference type="Pfam" id="PF12833">
    <property type="entry name" value="HTH_18"/>
    <property type="match status" value="1"/>
</dbReference>
<feature type="domain" description="HTH araC/xylS-type" evidence="11">
    <location>
        <begin position="428"/>
        <end position="526"/>
    </location>
</feature>
<dbReference type="SMART" id="SM00342">
    <property type="entry name" value="HTH_ARAC"/>
    <property type="match status" value="1"/>
</dbReference>
<dbReference type="InterPro" id="IPR001789">
    <property type="entry name" value="Sig_transdc_resp-reg_receiver"/>
</dbReference>
<name>A0A5N7J098_9CLOT</name>
<feature type="domain" description="Response regulatory" evidence="12">
    <location>
        <begin position="9"/>
        <end position="127"/>
    </location>
</feature>
<evidence type="ECO:0000313" key="14">
    <source>
        <dbReference type="Proteomes" id="UP000342249"/>
    </source>
</evidence>
<dbReference type="GO" id="GO:0000160">
    <property type="term" value="P:phosphorelay signal transduction system"/>
    <property type="evidence" value="ECO:0007669"/>
    <property type="project" value="UniProtKB-KW"/>
</dbReference>
<dbReference type="Gene3D" id="1.10.10.60">
    <property type="entry name" value="Homeodomain-like"/>
    <property type="match status" value="2"/>
</dbReference>
<comment type="caution">
    <text evidence="13">The sequence shown here is derived from an EMBL/GenBank/DDBJ whole genome shotgun (WGS) entry which is preliminary data.</text>
</comment>
<dbReference type="GO" id="GO:0005737">
    <property type="term" value="C:cytoplasm"/>
    <property type="evidence" value="ECO:0007669"/>
    <property type="project" value="UniProtKB-SubCell"/>
</dbReference>
<keyword evidence="3" id="KW-0963">Cytoplasm</keyword>
<evidence type="ECO:0000256" key="8">
    <source>
        <dbReference type="ARBA" id="ARBA00023163"/>
    </source>
</evidence>
<organism evidence="13 14">
    <name type="scientific">Clostridium estertheticum</name>
    <dbReference type="NCBI Taxonomy" id="238834"/>
    <lineage>
        <taxon>Bacteria</taxon>
        <taxon>Bacillati</taxon>
        <taxon>Bacillota</taxon>
        <taxon>Clostridia</taxon>
        <taxon>Eubacteriales</taxon>
        <taxon>Clostridiaceae</taxon>
        <taxon>Clostridium</taxon>
    </lineage>
</organism>
<comment type="function">
    <text evidence="9">May play the central regulatory role in sporulation. It may be an element of the effector pathway responsible for the activation of sporulation genes in response to nutritional stress. Spo0A may act in concert with spo0H (a sigma factor) to control the expression of some genes that are critical to the sporulation process.</text>
</comment>
<dbReference type="Gene3D" id="3.40.50.2300">
    <property type="match status" value="1"/>
</dbReference>
<evidence type="ECO:0000259" key="12">
    <source>
        <dbReference type="PROSITE" id="PS50110"/>
    </source>
</evidence>
<dbReference type="GO" id="GO:0043565">
    <property type="term" value="F:sequence-specific DNA binding"/>
    <property type="evidence" value="ECO:0007669"/>
    <property type="project" value="InterPro"/>
</dbReference>
<dbReference type="InterPro" id="IPR009057">
    <property type="entry name" value="Homeodomain-like_sf"/>
</dbReference>
<dbReference type="EMBL" id="SPSF01000018">
    <property type="protein sequence ID" value="MPQ62118.1"/>
    <property type="molecule type" value="Genomic_DNA"/>
</dbReference>